<dbReference type="RefSeq" id="WP_257742233.1">
    <property type="nucleotide sequence ID" value="NZ_CP096115.1"/>
</dbReference>
<name>A0A9E7PND8_9EURY</name>
<dbReference type="Proteomes" id="UP001060368">
    <property type="component" value="Chromosome"/>
</dbReference>
<keyword evidence="1" id="KW-0472">Membrane</keyword>
<feature type="transmembrane region" description="Helical" evidence="1">
    <location>
        <begin position="96"/>
        <end position="119"/>
    </location>
</feature>
<accession>A0A9E7PND8</accession>
<gene>
    <name evidence="2" type="ORF">L6E24_12060</name>
</gene>
<dbReference type="AlphaFoldDB" id="A0A9E7PND8"/>
<organism evidence="2 3">
    <name type="scientific">Methanoplanus endosymbiosus</name>
    <dbReference type="NCBI Taxonomy" id="33865"/>
    <lineage>
        <taxon>Archaea</taxon>
        <taxon>Methanobacteriati</taxon>
        <taxon>Methanobacteriota</taxon>
        <taxon>Stenosarchaea group</taxon>
        <taxon>Methanomicrobia</taxon>
        <taxon>Methanomicrobiales</taxon>
        <taxon>Methanomicrobiaceae</taxon>
        <taxon>Methanoplanus</taxon>
    </lineage>
</organism>
<dbReference type="EMBL" id="CP096115">
    <property type="protein sequence ID" value="UUX92081.1"/>
    <property type="molecule type" value="Genomic_DNA"/>
</dbReference>
<protein>
    <submittedName>
        <fullName evidence="2">Uncharacterized protein</fullName>
    </submittedName>
</protein>
<sequence length="124" mass="13820">MKPSFSFLCLTCLIFLSLFVSSASAVVISFSDMGIEQNQKILIYAPYADYNETFIGEYNTTATVILDEDNHYVMVFKPDTWDTLNDPLNAIELFKASVPVGLSVALFVFAILGGFILLARAFRK</sequence>
<dbReference type="KEGG" id="mend:L6E24_12060"/>
<keyword evidence="1" id="KW-0812">Transmembrane</keyword>
<keyword evidence="3" id="KW-1185">Reference proteome</keyword>
<evidence type="ECO:0000256" key="1">
    <source>
        <dbReference type="SAM" id="Phobius"/>
    </source>
</evidence>
<dbReference type="GeneID" id="74308448"/>
<evidence type="ECO:0000313" key="3">
    <source>
        <dbReference type="Proteomes" id="UP001060368"/>
    </source>
</evidence>
<evidence type="ECO:0000313" key="2">
    <source>
        <dbReference type="EMBL" id="UUX92081.1"/>
    </source>
</evidence>
<keyword evidence="1" id="KW-1133">Transmembrane helix</keyword>
<reference evidence="2" key="1">
    <citation type="submission" date="2022-04" db="EMBL/GenBank/DDBJ databases">
        <title>Complete genome of Methanoplanus endosymbiosus DSM 3599.</title>
        <authorList>
            <person name="Chen S.-C."/>
            <person name="You Y.-T."/>
            <person name="Zhou Y.-Z."/>
            <person name="Lai M.-C."/>
        </authorList>
    </citation>
    <scope>NUCLEOTIDE SEQUENCE</scope>
    <source>
        <strain evidence="2">DSM 3599</strain>
    </source>
</reference>
<proteinExistence type="predicted"/>